<dbReference type="EMBL" id="UYRT01078845">
    <property type="protein sequence ID" value="VDN19362.1"/>
    <property type="molecule type" value="Genomic_DNA"/>
</dbReference>
<reference evidence="1 2" key="2">
    <citation type="submission" date="2018-11" db="EMBL/GenBank/DDBJ databases">
        <authorList>
            <consortium name="Pathogen Informatics"/>
        </authorList>
    </citation>
    <scope>NUCLEOTIDE SEQUENCE [LARGE SCALE GENOMIC DNA]</scope>
</reference>
<evidence type="ECO:0000313" key="3">
    <source>
        <dbReference type="WBParaSite" id="GPUH_0001185901-mRNA-1"/>
    </source>
</evidence>
<organism evidence="3">
    <name type="scientific">Gongylonema pulchrum</name>
    <dbReference type="NCBI Taxonomy" id="637853"/>
    <lineage>
        <taxon>Eukaryota</taxon>
        <taxon>Metazoa</taxon>
        <taxon>Ecdysozoa</taxon>
        <taxon>Nematoda</taxon>
        <taxon>Chromadorea</taxon>
        <taxon>Rhabditida</taxon>
        <taxon>Spirurina</taxon>
        <taxon>Spiruromorpha</taxon>
        <taxon>Spiruroidea</taxon>
        <taxon>Gongylonematidae</taxon>
        <taxon>Gongylonema</taxon>
    </lineage>
</organism>
<evidence type="ECO:0000313" key="2">
    <source>
        <dbReference type="Proteomes" id="UP000271098"/>
    </source>
</evidence>
<evidence type="ECO:0000313" key="1">
    <source>
        <dbReference type="EMBL" id="VDN19362.1"/>
    </source>
</evidence>
<accession>A0A183DT04</accession>
<dbReference type="Proteomes" id="UP000271098">
    <property type="component" value="Unassembled WGS sequence"/>
</dbReference>
<protein>
    <submittedName>
        <fullName evidence="3">DHC_N1 domain-containing protein</fullName>
    </submittedName>
</protein>
<gene>
    <name evidence="1" type="ORF">GPUH_LOCUS11845</name>
</gene>
<proteinExistence type="predicted"/>
<sequence length="66" mass="7376">MVFEQCTGIFANAISRRRSPEQLVTLPDTLGGATLCLDRILEMVRRWVGCIGERLVDAEIQLTVRG</sequence>
<dbReference type="WBParaSite" id="GPUH_0001185901-mRNA-1">
    <property type="protein sequence ID" value="GPUH_0001185901-mRNA-1"/>
    <property type="gene ID" value="GPUH_0001185901"/>
</dbReference>
<name>A0A183DT04_9BILA</name>
<dbReference type="AlphaFoldDB" id="A0A183DT04"/>
<reference evidence="3" key="1">
    <citation type="submission" date="2016-06" db="UniProtKB">
        <authorList>
            <consortium name="WormBaseParasite"/>
        </authorList>
    </citation>
    <scope>IDENTIFICATION</scope>
</reference>
<keyword evidence="2" id="KW-1185">Reference proteome</keyword>